<keyword evidence="3" id="KW-1185">Reference proteome</keyword>
<dbReference type="AlphaFoldDB" id="A0A9X3DCH9"/>
<evidence type="ECO:0000259" key="1">
    <source>
        <dbReference type="Pfam" id="PF13619"/>
    </source>
</evidence>
<dbReference type="EMBL" id="JAPJUH010000002">
    <property type="protein sequence ID" value="MCX3264787.1"/>
    <property type="molecule type" value="Genomic_DNA"/>
</dbReference>
<dbReference type="Proteomes" id="UP001142592">
    <property type="component" value="Unassembled WGS sequence"/>
</dbReference>
<reference evidence="2" key="1">
    <citation type="submission" date="2022-11" db="EMBL/GenBank/DDBJ databases">
        <authorList>
            <person name="Graham C."/>
            <person name="Newman J.D."/>
        </authorList>
    </citation>
    <scope>NUCLEOTIDE SEQUENCE</scope>
    <source>
        <strain evidence="2">DSM 19486</strain>
    </source>
</reference>
<proteinExistence type="predicted"/>
<organism evidence="2 3">
    <name type="scientific">Pedobacter agri</name>
    <dbReference type="NCBI Taxonomy" id="454586"/>
    <lineage>
        <taxon>Bacteria</taxon>
        <taxon>Pseudomonadati</taxon>
        <taxon>Bacteroidota</taxon>
        <taxon>Sphingobacteriia</taxon>
        <taxon>Sphingobacteriales</taxon>
        <taxon>Sphingobacteriaceae</taxon>
        <taxon>Pedobacter</taxon>
    </lineage>
</organism>
<dbReference type="Pfam" id="PF13619">
    <property type="entry name" value="KTSC"/>
    <property type="match status" value="1"/>
</dbReference>
<feature type="domain" description="KTSC" evidence="1">
    <location>
        <begin position="27"/>
        <end position="83"/>
    </location>
</feature>
<protein>
    <submittedName>
        <fullName evidence="2">KTSC domain-containing protein</fullName>
    </submittedName>
</protein>
<comment type="caution">
    <text evidence="2">The sequence shown here is derived from an EMBL/GenBank/DDBJ whole genome shotgun (WGS) entry which is preliminary data.</text>
</comment>
<evidence type="ECO:0000313" key="2">
    <source>
        <dbReference type="EMBL" id="MCX3264787.1"/>
    </source>
</evidence>
<dbReference type="RefSeq" id="WP_010603172.1">
    <property type="nucleotide sequence ID" value="NZ_JAPJUH010000002.1"/>
</dbReference>
<gene>
    <name evidence="2" type="ORF">OQZ29_08535</name>
</gene>
<name>A0A9X3DCH9_9SPHI</name>
<accession>A0A9X3DCH9</accession>
<dbReference type="InterPro" id="IPR025309">
    <property type="entry name" value="KTSC_dom"/>
</dbReference>
<evidence type="ECO:0000313" key="3">
    <source>
        <dbReference type="Proteomes" id="UP001142592"/>
    </source>
</evidence>
<sequence length="111" mass="12408">MKTLIINNQEFTVSEKLEGFTIESKPSSNVAFYGMNSETKELFVQFKNGSAYIYRGITNEAAIGLINAESVGKYISRWICGQFLSTKMEGQMIYQNPLQAVNATDFGSKND</sequence>